<dbReference type="GO" id="GO:0016279">
    <property type="term" value="F:protein-lysine N-methyltransferase activity"/>
    <property type="evidence" value="ECO:0007669"/>
    <property type="project" value="TreeGrafter"/>
</dbReference>
<dbReference type="Proteomes" id="UP000236546">
    <property type="component" value="Unassembled WGS sequence"/>
</dbReference>
<gene>
    <name evidence="2" type="ORF">TGAMA5MH_04068</name>
</gene>
<feature type="domain" description="SET" evidence="1">
    <location>
        <begin position="18"/>
        <end position="260"/>
    </location>
</feature>
<name>A0A2K0TE33_9HYPO</name>
<evidence type="ECO:0000259" key="1">
    <source>
        <dbReference type="PROSITE" id="PS50280"/>
    </source>
</evidence>
<protein>
    <recommendedName>
        <fullName evidence="1">SET domain-containing protein</fullName>
    </recommendedName>
</protein>
<dbReference type="AlphaFoldDB" id="A0A2K0TE33"/>
<dbReference type="EMBL" id="MTYH01000036">
    <property type="protein sequence ID" value="PNP43786.1"/>
    <property type="molecule type" value="Genomic_DNA"/>
</dbReference>
<dbReference type="InterPro" id="IPR050600">
    <property type="entry name" value="SETD3_SETD6_MTase"/>
</dbReference>
<comment type="caution">
    <text evidence="2">The sequence shown here is derived from an EMBL/GenBank/DDBJ whole genome shotgun (WGS) entry which is preliminary data.</text>
</comment>
<evidence type="ECO:0000313" key="2">
    <source>
        <dbReference type="EMBL" id="PNP43786.1"/>
    </source>
</evidence>
<dbReference type="PROSITE" id="PS50280">
    <property type="entry name" value="SET"/>
    <property type="match status" value="1"/>
</dbReference>
<dbReference type="Gene3D" id="3.90.1410.10">
    <property type="entry name" value="set domain protein methyltransferase, domain 1"/>
    <property type="match status" value="1"/>
</dbReference>
<dbReference type="InterPro" id="IPR001214">
    <property type="entry name" value="SET_dom"/>
</dbReference>
<proteinExistence type="predicted"/>
<dbReference type="GO" id="GO:0005634">
    <property type="term" value="C:nucleus"/>
    <property type="evidence" value="ECO:0007669"/>
    <property type="project" value="TreeGrafter"/>
</dbReference>
<dbReference type="CDD" id="cd10527">
    <property type="entry name" value="SET_LSMT"/>
    <property type="match status" value="1"/>
</dbReference>
<reference evidence="2 3" key="1">
    <citation type="submission" date="2017-02" db="EMBL/GenBank/DDBJ databases">
        <title>Genomes of Trichoderma spp. with biocontrol activity.</title>
        <authorList>
            <person name="Gardiner D."/>
            <person name="Kazan K."/>
            <person name="Vos C."/>
            <person name="Harvey P."/>
        </authorList>
    </citation>
    <scope>NUCLEOTIDE SEQUENCE [LARGE SCALE GENOMIC DNA]</scope>
    <source>
        <strain evidence="2 3">A5MH</strain>
    </source>
</reference>
<dbReference type="PANTHER" id="PTHR13271:SF76">
    <property type="entry name" value="SET DOMAIN-CONTAINING PROTEIN 8"/>
    <property type="match status" value="1"/>
</dbReference>
<organism evidence="2 3">
    <name type="scientific">Trichoderma gamsii</name>
    <dbReference type="NCBI Taxonomy" id="398673"/>
    <lineage>
        <taxon>Eukaryota</taxon>
        <taxon>Fungi</taxon>
        <taxon>Dikarya</taxon>
        <taxon>Ascomycota</taxon>
        <taxon>Pezizomycotina</taxon>
        <taxon>Sordariomycetes</taxon>
        <taxon>Hypocreomycetidae</taxon>
        <taxon>Hypocreales</taxon>
        <taxon>Hypocreaceae</taxon>
        <taxon>Trichoderma</taxon>
    </lineage>
</organism>
<dbReference type="InterPro" id="IPR046341">
    <property type="entry name" value="SET_dom_sf"/>
</dbReference>
<dbReference type="OrthoDB" id="441812at2759"/>
<dbReference type="SUPFAM" id="SSF82199">
    <property type="entry name" value="SET domain"/>
    <property type="match status" value="1"/>
</dbReference>
<sequence>MSASQLPIEAFPAWALLNGVEFRSAEVQSIEGKGFGLVAKNDIPGVSDDTSSTEAIIRIPRDLVLSAEAVEAYAKVDQSFRQLLEVAGHQSTRGDILLYLLTHLILSKRNSSVSKGCASTPWTEYIKFLPRSISVPTMWTSEERELLQGTSLESSVNAKLSVLSREYDELSEKASTLPFWNDLLSEPGMLEDWILADALYRSRCLELPHAGIAMVPGLDMANHSPKYLARYDETPEGDVVLLPSSGSGVSSGEEITISYGEAKSAAEMLFSYGFIDQESGVKELALHLDALPDDPLGKAKFHIYRGPPVVRLSLTEQRFQWHSPFLYLLILNEEDGLAFRIAQDMEGGRELRIFWQDEDVTGRTDEFESLIQDHPLSQIFKLRAVAVLENLVAAQLNRITAEISYGVTEQSQAANQPRVECMLAAEKLRDLEAQTLQGAAAALENEKARLLLDARVVAYLGSMEDTQNEQASDQASNEDDDFS</sequence>
<dbReference type="PANTHER" id="PTHR13271">
    <property type="entry name" value="UNCHARACTERIZED PUTATIVE METHYLTRANSFERASE"/>
    <property type="match status" value="1"/>
</dbReference>
<evidence type="ECO:0000313" key="3">
    <source>
        <dbReference type="Proteomes" id="UP000236546"/>
    </source>
</evidence>
<accession>A0A2K0TE33</accession>